<sequence length="240" mass="25598">MDCSLSEKVIVIIGGSSGIGFATAQAAYKKGANVVISGRSATRLQEAKKAIGEHLQTFVVHMTDESSIQNMFAQLKQVDHLFVTAANVVLGPILETECDELKSTMESRFWGSYYAAKYAAKKMKENGSITFMSGTSTWKPTVGGAVAAASGAAVEALCRSLAVELSPIRVNTISAGAVDTNLLNSIFGEKREEIVKHLRNTLPVRCIGEPEDIADAALYLMQNRYTTGTVLSVDGGSLLT</sequence>
<dbReference type="SUPFAM" id="SSF51735">
    <property type="entry name" value="NAD(P)-binding Rossmann-fold domains"/>
    <property type="match status" value="1"/>
</dbReference>
<dbReference type="PANTHER" id="PTHR43477">
    <property type="entry name" value="DIHYDROANTICAPSIN 7-DEHYDROGENASE"/>
    <property type="match status" value="1"/>
</dbReference>
<keyword evidence="4" id="KW-1185">Reference proteome</keyword>
<evidence type="ECO:0000256" key="1">
    <source>
        <dbReference type="ARBA" id="ARBA00006484"/>
    </source>
</evidence>
<evidence type="ECO:0000313" key="4">
    <source>
        <dbReference type="Proteomes" id="UP000319578"/>
    </source>
</evidence>
<comment type="caution">
    <text evidence="3">The sequence shown here is derived from an EMBL/GenBank/DDBJ whole genome shotgun (WGS) entry which is preliminary data.</text>
</comment>
<dbReference type="NCBIfam" id="NF005449">
    <property type="entry name" value="PRK07041.1"/>
    <property type="match status" value="1"/>
</dbReference>
<accession>A0ABQ0TG80</accession>
<evidence type="ECO:0000256" key="2">
    <source>
        <dbReference type="ARBA" id="ARBA00023002"/>
    </source>
</evidence>
<dbReference type="InterPro" id="IPR036291">
    <property type="entry name" value="NAD(P)-bd_dom_sf"/>
</dbReference>
<comment type="similarity">
    <text evidence="1">Belongs to the short-chain dehydrogenases/reductases (SDR) family.</text>
</comment>
<organism evidence="3 4">
    <name type="scientific">Brevibacillus reuszeri</name>
    <dbReference type="NCBI Taxonomy" id="54915"/>
    <lineage>
        <taxon>Bacteria</taxon>
        <taxon>Bacillati</taxon>
        <taxon>Bacillota</taxon>
        <taxon>Bacilli</taxon>
        <taxon>Bacillales</taxon>
        <taxon>Paenibacillaceae</taxon>
        <taxon>Brevibacillus</taxon>
    </lineage>
</organism>
<reference evidence="3 4" key="1">
    <citation type="submission" date="2019-06" db="EMBL/GenBank/DDBJ databases">
        <title>Whole genome shotgun sequence of Brevibacillus reuszeri NBRC 15719.</title>
        <authorList>
            <person name="Hosoyama A."/>
            <person name="Uohara A."/>
            <person name="Ohji S."/>
            <person name="Ichikawa N."/>
        </authorList>
    </citation>
    <scope>NUCLEOTIDE SEQUENCE [LARGE SCALE GENOMIC DNA]</scope>
    <source>
        <strain evidence="3 4">NBRC 15719</strain>
    </source>
</reference>
<dbReference type="InterPro" id="IPR002347">
    <property type="entry name" value="SDR_fam"/>
</dbReference>
<proteinExistence type="inferred from homology"/>
<dbReference type="Proteomes" id="UP000319578">
    <property type="component" value="Unassembled WGS sequence"/>
</dbReference>
<dbReference type="PANTHER" id="PTHR43477:SF1">
    <property type="entry name" value="DIHYDROANTICAPSIN 7-DEHYDROGENASE"/>
    <property type="match status" value="1"/>
</dbReference>
<dbReference type="Pfam" id="PF13561">
    <property type="entry name" value="adh_short_C2"/>
    <property type="match status" value="1"/>
</dbReference>
<dbReference type="Gene3D" id="3.40.50.720">
    <property type="entry name" value="NAD(P)-binding Rossmann-like Domain"/>
    <property type="match status" value="1"/>
</dbReference>
<name>A0ABQ0TG80_9BACL</name>
<protein>
    <submittedName>
        <fullName evidence="3">Short chain dehydrogenase</fullName>
    </submittedName>
</protein>
<gene>
    <name evidence="3" type="ORF">BRE01_05980</name>
</gene>
<dbReference type="CDD" id="cd05233">
    <property type="entry name" value="SDR_c"/>
    <property type="match status" value="1"/>
</dbReference>
<dbReference type="InterPro" id="IPR051122">
    <property type="entry name" value="SDR_DHRS6-like"/>
</dbReference>
<dbReference type="PRINTS" id="PR00081">
    <property type="entry name" value="GDHRDH"/>
</dbReference>
<dbReference type="EMBL" id="BJON01000002">
    <property type="protein sequence ID" value="GED66896.1"/>
    <property type="molecule type" value="Genomic_DNA"/>
</dbReference>
<keyword evidence="2" id="KW-0560">Oxidoreductase</keyword>
<evidence type="ECO:0000313" key="3">
    <source>
        <dbReference type="EMBL" id="GED66896.1"/>
    </source>
</evidence>